<keyword evidence="3" id="KW-0969">Cilium</keyword>
<keyword evidence="4" id="KW-1185">Reference proteome</keyword>
<comment type="caution">
    <text evidence="3">The sequence shown here is derived from an EMBL/GenBank/DDBJ whole genome shotgun (WGS) entry which is preliminary data.</text>
</comment>
<dbReference type="Proteomes" id="UP001604043">
    <property type="component" value="Unassembled WGS sequence"/>
</dbReference>
<dbReference type="EMBL" id="JBAFUR010000008">
    <property type="protein sequence ID" value="MFG1255062.1"/>
    <property type="molecule type" value="Genomic_DNA"/>
</dbReference>
<gene>
    <name evidence="3" type="ORF">V5F30_22830</name>
</gene>
<evidence type="ECO:0000256" key="1">
    <source>
        <dbReference type="SAM" id="MobiDB-lite"/>
    </source>
</evidence>
<protein>
    <submittedName>
        <fullName evidence="3">Flagellar hook-length control protein FliK</fullName>
    </submittedName>
</protein>
<sequence length="479" mass="49214">MRTADLALAAFALPPDTGAGREPLPQDGPPFGDLLSLMEDARPAPRREGEALRDDATEPLPAEPLPRLPTASLDRLLARCERPAPERGGIDTAPAPRPVLVLPQQDTRPIDAIETEAEPPSDTTAPETPPQPAAMPLLAISLAPITDARDMPAPDIAPRAQAMPAPVPLAAPAGSADAPPPMQLVVLRQETHFAPVRAFTQPASASLPVAPADTQRDAATSEATGAPAADAPSPDLDPHDNRMPVRPLPPRAAPDDTQGDPPQLRRIAPDPSQAPARPTAPVAEPPKLQPALKAEAAPTLPFASLAQVGRAIAAEVAQIDPAAAGAPAGGAIEVPESAARTGPVRVLDIALSPETLGRVVVHMRLTPHGLTVRLKADNPATAELLAADKDHLSALLGSAGLTDVELDVGGPVLSQLDAPVRSLAAMEGPPPQESADEGQGGGRGSTDPGQQGRNGRQDRTFPDDDAAPSFADEPRAGPG</sequence>
<organism evidence="3 4">
    <name type="scientific">Xanthobacter aminoxidans</name>
    <dbReference type="NCBI Taxonomy" id="186280"/>
    <lineage>
        <taxon>Bacteria</taxon>
        <taxon>Pseudomonadati</taxon>
        <taxon>Pseudomonadota</taxon>
        <taxon>Alphaproteobacteria</taxon>
        <taxon>Hyphomicrobiales</taxon>
        <taxon>Xanthobacteraceae</taxon>
        <taxon>Xanthobacter</taxon>
    </lineage>
</organism>
<keyword evidence="3" id="KW-0966">Cell projection</keyword>
<evidence type="ECO:0000313" key="4">
    <source>
        <dbReference type="Proteomes" id="UP001604043"/>
    </source>
</evidence>
<feature type="compositionally biased region" description="Low complexity" evidence="1">
    <location>
        <begin position="217"/>
        <end position="234"/>
    </location>
</feature>
<proteinExistence type="predicted"/>
<feature type="region of interest" description="Disordered" evidence="1">
    <location>
        <begin position="205"/>
        <end position="285"/>
    </location>
</feature>
<feature type="region of interest" description="Disordered" evidence="1">
    <location>
        <begin position="83"/>
        <end position="160"/>
    </location>
</feature>
<accession>A0ABW6ZPC4</accession>
<dbReference type="Gene3D" id="3.30.750.140">
    <property type="match status" value="1"/>
</dbReference>
<feature type="domain" description="Flagellar hook-length control protein-like C-terminal" evidence="2">
    <location>
        <begin position="344"/>
        <end position="408"/>
    </location>
</feature>
<dbReference type="CDD" id="cd17470">
    <property type="entry name" value="T3SS_Flik_C"/>
    <property type="match status" value="1"/>
</dbReference>
<name>A0ABW6ZPC4_9HYPH</name>
<feature type="region of interest" description="Disordered" evidence="1">
    <location>
        <begin position="13"/>
        <end position="69"/>
    </location>
</feature>
<dbReference type="InterPro" id="IPR021136">
    <property type="entry name" value="Flagellar_hook_control-like_C"/>
</dbReference>
<feature type="compositionally biased region" description="Basic and acidic residues" evidence="1">
    <location>
        <begin position="39"/>
        <end position="56"/>
    </location>
</feature>
<dbReference type="Pfam" id="PF02120">
    <property type="entry name" value="Flg_hook"/>
    <property type="match status" value="1"/>
</dbReference>
<dbReference type="RefSeq" id="WP_394010084.1">
    <property type="nucleotide sequence ID" value="NZ_JBAFUR010000008.1"/>
</dbReference>
<reference evidence="3 4" key="1">
    <citation type="submission" date="2024-02" db="EMBL/GenBank/DDBJ databases">
        <title>Expansion and revision of Xanthobacter and proposal of Roseixanthobacter gen. nov.</title>
        <authorList>
            <person name="Soltysiak M.P.M."/>
            <person name="Jalihal A."/>
            <person name="Ory A."/>
            <person name="Chrisophersen C."/>
            <person name="Lee A.D."/>
            <person name="Boulton J."/>
            <person name="Springer M."/>
        </authorList>
    </citation>
    <scope>NUCLEOTIDE SEQUENCE [LARGE SCALE GENOMIC DNA]</scope>
    <source>
        <strain evidence="3 4">CB5</strain>
    </source>
</reference>
<evidence type="ECO:0000313" key="3">
    <source>
        <dbReference type="EMBL" id="MFG1255062.1"/>
    </source>
</evidence>
<dbReference type="InterPro" id="IPR038610">
    <property type="entry name" value="FliK-like_C_sf"/>
</dbReference>
<feature type="region of interest" description="Disordered" evidence="1">
    <location>
        <begin position="424"/>
        <end position="479"/>
    </location>
</feature>
<keyword evidence="3" id="KW-0282">Flagellum</keyword>
<evidence type="ECO:0000259" key="2">
    <source>
        <dbReference type="Pfam" id="PF02120"/>
    </source>
</evidence>